<dbReference type="Pfam" id="PF11807">
    <property type="entry name" value="UstYa"/>
    <property type="match status" value="1"/>
</dbReference>
<dbReference type="GO" id="GO:0016491">
    <property type="term" value="F:oxidoreductase activity"/>
    <property type="evidence" value="ECO:0007669"/>
    <property type="project" value="UniProtKB-KW"/>
</dbReference>
<comment type="caution">
    <text evidence="5">The sequence shown here is derived from an EMBL/GenBank/DDBJ whole genome shotgun (WGS) entry which is preliminary data.</text>
</comment>
<dbReference type="GO" id="GO:0043386">
    <property type="term" value="P:mycotoxin biosynthetic process"/>
    <property type="evidence" value="ECO:0007669"/>
    <property type="project" value="InterPro"/>
</dbReference>
<evidence type="ECO:0008006" key="7">
    <source>
        <dbReference type="Google" id="ProtNLM"/>
    </source>
</evidence>
<organism evidence="5 6">
    <name type="scientific">Rhodocollybia butyracea</name>
    <dbReference type="NCBI Taxonomy" id="206335"/>
    <lineage>
        <taxon>Eukaryota</taxon>
        <taxon>Fungi</taxon>
        <taxon>Dikarya</taxon>
        <taxon>Basidiomycota</taxon>
        <taxon>Agaricomycotina</taxon>
        <taxon>Agaricomycetes</taxon>
        <taxon>Agaricomycetidae</taxon>
        <taxon>Agaricales</taxon>
        <taxon>Marasmiineae</taxon>
        <taxon>Omphalotaceae</taxon>
        <taxon>Rhodocollybia</taxon>
    </lineage>
</organism>
<dbReference type="Proteomes" id="UP000772434">
    <property type="component" value="Unassembled WGS sequence"/>
</dbReference>
<keyword evidence="6" id="KW-1185">Reference proteome</keyword>
<dbReference type="OrthoDB" id="3687641at2759"/>
<dbReference type="InterPro" id="IPR021765">
    <property type="entry name" value="UstYa-like"/>
</dbReference>
<dbReference type="AlphaFoldDB" id="A0A9P5Q7Q8"/>
<dbReference type="PANTHER" id="PTHR33365:SF11">
    <property type="entry name" value="TAT PATHWAY SIGNAL SEQUENCE"/>
    <property type="match status" value="1"/>
</dbReference>
<keyword evidence="4" id="KW-0812">Transmembrane</keyword>
<evidence type="ECO:0000313" key="5">
    <source>
        <dbReference type="EMBL" id="KAF9077048.1"/>
    </source>
</evidence>
<keyword evidence="4" id="KW-0472">Membrane</keyword>
<keyword evidence="2" id="KW-0560">Oxidoreductase</keyword>
<evidence type="ECO:0000256" key="1">
    <source>
        <dbReference type="ARBA" id="ARBA00004685"/>
    </source>
</evidence>
<accession>A0A9P5Q7Q8</accession>
<evidence type="ECO:0000313" key="6">
    <source>
        <dbReference type="Proteomes" id="UP000772434"/>
    </source>
</evidence>
<evidence type="ECO:0000256" key="3">
    <source>
        <dbReference type="ARBA" id="ARBA00035112"/>
    </source>
</evidence>
<evidence type="ECO:0000256" key="2">
    <source>
        <dbReference type="ARBA" id="ARBA00023002"/>
    </source>
</evidence>
<keyword evidence="4" id="KW-1133">Transmembrane helix</keyword>
<dbReference type="PANTHER" id="PTHR33365">
    <property type="entry name" value="YALI0B05434P"/>
    <property type="match status" value="1"/>
</dbReference>
<proteinExistence type="inferred from homology"/>
<protein>
    <recommendedName>
        <fullName evidence="7">Oxidase ustYa</fullName>
    </recommendedName>
</protein>
<sequence length="220" mass="25556">MSNFLARVTSLLLISLTIVSIVLTSFLFIWVRLQQAQQYVTFPRAFENLQPIGKHHTFLGEDYPESLSLQLDQPVAMHVEESVHFSLDNSSRTAWLAALPFGNSMVRLGDMHRPFLVTTFHEQHCVQYLEGVLTGVEVNLHTHIHHCLNYLLQMTLCDADLTLEPGDFTKRNFSEDREGEIHICRDWEPLYNEATVNWIEWYKFMKTHDTARTDHNVIIT</sequence>
<name>A0A9P5Q7Q8_9AGAR</name>
<comment type="pathway">
    <text evidence="1">Mycotoxin biosynthesis.</text>
</comment>
<gene>
    <name evidence="5" type="ORF">BDP27DRAFT_1255055</name>
</gene>
<comment type="similarity">
    <text evidence="3">Belongs to the ustYa family.</text>
</comment>
<reference evidence="5" key="1">
    <citation type="submission" date="2020-11" db="EMBL/GenBank/DDBJ databases">
        <authorList>
            <consortium name="DOE Joint Genome Institute"/>
            <person name="Ahrendt S."/>
            <person name="Riley R."/>
            <person name="Andreopoulos W."/>
            <person name="Labutti K."/>
            <person name="Pangilinan J."/>
            <person name="Ruiz-Duenas F.J."/>
            <person name="Barrasa J.M."/>
            <person name="Sanchez-Garcia M."/>
            <person name="Camarero S."/>
            <person name="Miyauchi S."/>
            <person name="Serrano A."/>
            <person name="Linde D."/>
            <person name="Babiker R."/>
            <person name="Drula E."/>
            <person name="Ayuso-Fernandez I."/>
            <person name="Pacheco R."/>
            <person name="Padilla G."/>
            <person name="Ferreira P."/>
            <person name="Barriuso J."/>
            <person name="Kellner H."/>
            <person name="Castanera R."/>
            <person name="Alfaro M."/>
            <person name="Ramirez L."/>
            <person name="Pisabarro A.G."/>
            <person name="Kuo A."/>
            <person name="Tritt A."/>
            <person name="Lipzen A."/>
            <person name="He G."/>
            <person name="Yan M."/>
            <person name="Ng V."/>
            <person name="Cullen D."/>
            <person name="Martin F."/>
            <person name="Rosso M.-N."/>
            <person name="Henrissat B."/>
            <person name="Hibbett D."/>
            <person name="Martinez A.T."/>
            <person name="Grigoriev I.V."/>
        </authorList>
    </citation>
    <scope>NUCLEOTIDE SEQUENCE</scope>
    <source>
        <strain evidence="5">AH 40177</strain>
    </source>
</reference>
<feature type="transmembrane region" description="Helical" evidence="4">
    <location>
        <begin position="12"/>
        <end position="31"/>
    </location>
</feature>
<evidence type="ECO:0000256" key="4">
    <source>
        <dbReference type="SAM" id="Phobius"/>
    </source>
</evidence>
<dbReference type="EMBL" id="JADNRY010000005">
    <property type="protein sequence ID" value="KAF9077048.1"/>
    <property type="molecule type" value="Genomic_DNA"/>
</dbReference>